<sequence length="459" mass="52506">MKIIILAGGSGTRLWPLSRDRYPKQFIKLQSSKSSLFQETFKRSLLLSNLNDIYVVTNEKYKFLVMGAVEELGYEYNESNIIVEPEAKNTLPAIYAGVHEISKNGSHNIVVFPSDHMITKGQEFASIIKNSEALTKDSIITFGIKPDNPNTGYGYIAPGNQKLNGYEVKEFKEKPEAEIAATYVDEGYYWNAGIFMFNTDIFINEVKHYAPNIYNAFESSSTINEAFSKIDEKISIDYGIMEKSKNVAVAPADIGWNDLGSFDSFYEVFDKDENNNISDEDNILIDSKDNYIHSEKGKLVTTVGVNDLIVVDNRDALLICKKDQSQKVKKVVQTLKERNDSRVEYHVKDYRPWGSYKVLEEEKNSFKIKRIKVSQGKKLSYQMHYHRSEHWIVVKGMAKMTIDDVEKLVPAGESIFIKPGQKHRLENPGKIPLEIIEVQMGNYLEEDDIVRFEDDYGRK</sequence>
<dbReference type="GO" id="GO:0004475">
    <property type="term" value="F:mannose-1-phosphate guanylyltransferase (GTP) activity"/>
    <property type="evidence" value="ECO:0007669"/>
    <property type="project" value="UniProtKB-EC"/>
</dbReference>
<keyword evidence="4 12" id="KW-0548">Nucleotidyltransferase</keyword>
<proteinExistence type="inferred from homology"/>
<evidence type="ECO:0000313" key="12">
    <source>
        <dbReference type="EMBL" id="RMC92300.1"/>
    </source>
</evidence>
<keyword evidence="6" id="KW-0342">GTP-binding</keyword>
<keyword evidence="3 12" id="KW-0808">Transferase</keyword>
<dbReference type="InterPro" id="IPR051161">
    <property type="entry name" value="Mannose-6P_isomerase_type2"/>
</dbReference>
<dbReference type="GO" id="GO:0005525">
    <property type="term" value="F:GTP binding"/>
    <property type="evidence" value="ECO:0007669"/>
    <property type="project" value="UniProtKB-KW"/>
</dbReference>
<dbReference type="FunFam" id="2.60.120.10:FF:000032">
    <property type="entry name" value="Mannose-1-phosphate guanylyltransferase/mannose-6-phosphate isomerase"/>
    <property type="match status" value="1"/>
</dbReference>
<dbReference type="SUPFAM" id="SSF53448">
    <property type="entry name" value="Nucleotide-diphospho-sugar transferases"/>
    <property type="match status" value="1"/>
</dbReference>
<feature type="domain" description="MannoseP isomerase/GMP-like beta-helix" evidence="11">
    <location>
        <begin position="282"/>
        <end position="335"/>
    </location>
</feature>
<evidence type="ECO:0000256" key="2">
    <source>
        <dbReference type="ARBA" id="ARBA00012387"/>
    </source>
</evidence>
<comment type="similarity">
    <text evidence="1 8">Belongs to the mannose-6-phosphate isomerase type 2 family.</text>
</comment>
<dbReference type="InterPro" id="IPR054566">
    <property type="entry name" value="ManC/GMP-like_b-helix"/>
</dbReference>
<evidence type="ECO:0000259" key="10">
    <source>
        <dbReference type="Pfam" id="PF01050"/>
    </source>
</evidence>
<accession>A0A3M0S3W3</accession>
<dbReference type="GO" id="GO:0016853">
    <property type="term" value="F:isomerase activity"/>
    <property type="evidence" value="ECO:0007669"/>
    <property type="project" value="UniProtKB-KW"/>
</dbReference>
<dbReference type="Proteomes" id="UP000277999">
    <property type="component" value="Unassembled WGS sequence"/>
</dbReference>
<dbReference type="InterPro" id="IPR005835">
    <property type="entry name" value="NTP_transferase_dom"/>
</dbReference>
<dbReference type="CDD" id="cd02213">
    <property type="entry name" value="cupin_PMI_typeII_C"/>
    <property type="match status" value="1"/>
</dbReference>
<organism evidence="12 13">
    <name type="scientific">Clostridium autoethanogenum</name>
    <dbReference type="NCBI Taxonomy" id="84023"/>
    <lineage>
        <taxon>Bacteria</taxon>
        <taxon>Bacillati</taxon>
        <taxon>Bacillota</taxon>
        <taxon>Clostridia</taxon>
        <taxon>Eubacteriales</taxon>
        <taxon>Clostridiaceae</taxon>
        <taxon>Clostridium</taxon>
    </lineage>
</organism>
<feature type="domain" description="Mannose-6-phosphate isomerase type II C-terminal" evidence="10">
    <location>
        <begin position="339"/>
        <end position="454"/>
    </location>
</feature>
<evidence type="ECO:0000259" key="9">
    <source>
        <dbReference type="Pfam" id="PF00483"/>
    </source>
</evidence>
<gene>
    <name evidence="12" type="ORF">D9O40_20450</name>
</gene>
<evidence type="ECO:0000313" key="13">
    <source>
        <dbReference type="Proteomes" id="UP000277999"/>
    </source>
</evidence>
<dbReference type="Pfam" id="PF01050">
    <property type="entry name" value="MannoseP_isomer"/>
    <property type="match status" value="1"/>
</dbReference>
<dbReference type="RefSeq" id="WP_122060199.1">
    <property type="nucleotide sequence ID" value="NZ_RFAQ01000113.1"/>
</dbReference>
<evidence type="ECO:0000256" key="3">
    <source>
        <dbReference type="ARBA" id="ARBA00022679"/>
    </source>
</evidence>
<evidence type="ECO:0000259" key="11">
    <source>
        <dbReference type="Pfam" id="PF22640"/>
    </source>
</evidence>
<keyword evidence="12" id="KW-0413">Isomerase</keyword>
<dbReference type="InterPro" id="IPR014710">
    <property type="entry name" value="RmlC-like_jellyroll"/>
</dbReference>
<dbReference type="Gene3D" id="3.90.550.10">
    <property type="entry name" value="Spore Coat Polysaccharide Biosynthesis Protein SpsA, Chain A"/>
    <property type="match status" value="1"/>
</dbReference>
<evidence type="ECO:0000256" key="5">
    <source>
        <dbReference type="ARBA" id="ARBA00022741"/>
    </source>
</evidence>
<evidence type="ECO:0000256" key="8">
    <source>
        <dbReference type="RuleBase" id="RU004190"/>
    </source>
</evidence>
<dbReference type="EC" id="2.7.7.13" evidence="2"/>
<keyword evidence="5" id="KW-0547">Nucleotide-binding</keyword>
<dbReference type="InterPro" id="IPR011051">
    <property type="entry name" value="RmlC_Cupin_sf"/>
</dbReference>
<reference evidence="12 13" key="1">
    <citation type="submission" date="2018-10" db="EMBL/GenBank/DDBJ databases">
        <title>Genome-centric metagenomics revealed C2 chemical producing, CO utilizing Clostridium with novel acetogenic gene cluster.</title>
        <authorList>
            <person name="Kang H."/>
            <person name="Park B."/>
            <person name="Choi I.G."/>
            <person name="Chang I.S."/>
        </authorList>
    </citation>
    <scope>NUCLEOTIDE SEQUENCE [LARGE SCALE GENOMIC DNA]</scope>
    <source>
        <strain evidence="12 13">H21-9</strain>
    </source>
</reference>
<dbReference type="InterPro" id="IPR049577">
    <property type="entry name" value="GMPP_N"/>
</dbReference>
<dbReference type="FunFam" id="3.90.550.10:FF:000046">
    <property type="entry name" value="Mannose-1-phosphate guanylyltransferase (GDP)"/>
    <property type="match status" value="1"/>
</dbReference>
<evidence type="ECO:0000256" key="4">
    <source>
        <dbReference type="ARBA" id="ARBA00022695"/>
    </source>
</evidence>
<name>A0A3M0S3W3_9CLOT</name>
<dbReference type="PANTHER" id="PTHR46390">
    <property type="entry name" value="MANNOSE-1-PHOSPHATE GUANYLYLTRANSFERASE"/>
    <property type="match status" value="1"/>
</dbReference>
<dbReference type="NCBIfam" id="TIGR01479">
    <property type="entry name" value="GMP_PMI"/>
    <property type="match status" value="1"/>
</dbReference>
<dbReference type="InterPro" id="IPR006375">
    <property type="entry name" value="Man1P_GuaTrfase/Man6P_Isoase"/>
</dbReference>
<dbReference type="PANTHER" id="PTHR46390:SF1">
    <property type="entry name" value="MANNOSE-1-PHOSPHATE GUANYLYLTRANSFERASE"/>
    <property type="match status" value="1"/>
</dbReference>
<dbReference type="Pfam" id="PF22640">
    <property type="entry name" value="ManC_GMP_beta-helix"/>
    <property type="match status" value="1"/>
</dbReference>
<dbReference type="AlphaFoldDB" id="A0A3M0S3W3"/>
<feature type="domain" description="Nucleotidyl transferase" evidence="9">
    <location>
        <begin position="3"/>
        <end position="274"/>
    </location>
</feature>
<dbReference type="InterPro" id="IPR001538">
    <property type="entry name" value="Man6P_isomerase-2_C"/>
</dbReference>
<dbReference type="InterPro" id="IPR029044">
    <property type="entry name" value="Nucleotide-diphossugar_trans"/>
</dbReference>
<dbReference type="EMBL" id="RFAQ01000113">
    <property type="protein sequence ID" value="RMC92300.1"/>
    <property type="molecule type" value="Genomic_DNA"/>
</dbReference>
<dbReference type="Gene3D" id="2.60.120.10">
    <property type="entry name" value="Jelly Rolls"/>
    <property type="match status" value="1"/>
</dbReference>
<dbReference type="GO" id="GO:0009298">
    <property type="term" value="P:GDP-mannose biosynthetic process"/>
    <property type="evidence" value="ECO:0007669"/>
    <property type="project" value="TreeGrafter"/>
</dbReference>
<dbReference type="SUPFAM" id="SSF51182">
    <property type="entry name" value="RmlC-like cupins"/>
    <property type="match status" value="1"/>
</dbReference>
<comment type="catalytic activity">
    <reaction evidence="7">
        <text>alpha-D-mannose 1-phosphate + GTP + H(+) = GDP-alpha-D-mannose + diphosphate</text>
        <dbReference type="Rhea" id="RHEA:15229"/>
        <dbReference type="ChEBI" id="CHEBI:15378"/>
        <dbReference type="ChEBI" id="CHEBI:33019"/>
        <dbReference type="ChEBI" id="CHEBI:37565"/>
        <dbReference type="ChEBI" id="CHEBI:57527"/>
        <dbReference type="ChEBI" id="CHEBI:58409"/>
        <dbReference type="EC" id="2.7.7.13"/>
    </reaction>
</comment>
<comment type="caution">
    <text evidence="12">The sequence shown here is derived from an EMBL/GenBank/DDBJ whole genome shotgun (WGS) entry which is preliminary data.</text>
</comment>
<evidence type="ECO:0000256" key="6">
    <source>
        <dbReference type="ARBA" id="ARBA00023134"/>
    </source>
</evidence>
<dbReference type="Pfam" id="PF00483">
    <property type="entry name" value="NTP_transferase"/>
    <property type="match status" value="1"/>
</dbReference>
<evidence type="ECO:0000256" key="1">
    <source>
        <dbReference type="ARBA" id="ARBA00006115"/>
    </source>
</evidence>
<dbReference type="CDD" id="cd02509">
    <property type="entry name" value="GDP-M1P_Guanylyltransferase"/>
    <property type="match status" value="1"/>
</dbReference>
<protein>
    <recommendedName>
        <fullName evidence="2">mannose-1-phosphate guanylyltransferase</fullName>
        <ecNumber evidence="2">2.7.7.13</ecNumber>
    </recommendedName>
</protein>
<dbReference type="GO" id="GO:0000271">
    <property type="term" value="P:polysaccharide biosynthetic process"/>
    <property type="evidence" value="ECO:0007669"/>
    <property type="project" value="InterPro"/>
</dbReference>
<evidence type="ECO:0000256" key="7">
    <source>
        <dbReference type="ARBA" id="ARBA00047343"/>
    </source>
</evidence>